<dbReference type="OrthoDB" id="41238at2759"/>
<dbReference type="PROSITE" id="PS51186">
    <property type="entry name" value="GNAT"/>
    <property type="match status" value="1"/>
</dbReference>
<dbReference type="GO" id="GO:0008999">
    <property type="term" value="F:protein-N-terminal-alanine acetyltransferase activity"/>
    <property type="evidence" value="ECO:0007669"/>
    <property type="project" value="TreeGrafter"/>
</dbReference>
<dbReference type="PANTHER" id="PTHR43441">
    <property type="entry name" value="RIBOSOMAL-PROTEIN-SERINE ACETYLTRANSFERASE"/>
    <property type="match status" value="1"/>
</dbReference>
<organism evidence="2 3">
    <name type="scientific">Hypsibius exemplaris</name>
    <name type="common">Freshwater tardigrade</name>
    <dbReference type="NCBI Taxonomy" id="2072580"/>
    <lineage>
        <taxon>Eukaryota</taxon>
        <taxon>Metazoa</taxon>
        <taxon>Ecdysozoa</taxon>
        <taxon>Tardigrada</taxon>
        <taxon>Eutardigrada</taxon>
        <taxon>Parachela</taxon>
        <taxon>Hypsibioidea</taxon>
        <taxon>Hypsibiidae</taxon>
        <taxon>Hypsibius</taxon>
    </lineage>
</organism>
<dbReference type="EMBL" id="MTYJ01000439">
    <property type="protein sequence ID" value="OWA54673.1"/>
    <property type="molecule type" value="Genomic_DNA"/>
</dbReference>
<reference evidence="3" key="1">
    <citation type="submission" date="2017-01" db="EMBL/GenBank/DDBJ databases">
        <title>Comparative genomics of anhydrobiosis in the tardigrade Hypsibius dujardini.</title>
        <authorList>
            <person name="Yoshida Y."/>
            <person name="Koutsovoulos G."/>
            <person name="Laetsch D."/>
            <person name="Stevens L."/>
            <person name="Kumar S."/>
            <person name="Horikawa D."/>
            <person name="Ishino K."/>
            <person name="Komine S."/>
            <person name="Tomita M."/>
            <person name="Blaxter M."/>
            <person name="Arakawa K."/>
        </authorList>
    </citation>
    <scope>NUCLEOTIDE SEQUENCE [LARGE SCALE GENOMIC DNA]</scope>
    <source>
        <strain evidence="3">Z151</strain>
    </source>
</reference>
<protein>
    <recommendedName>
        <fullName evidence="1">N-acetyltransferase domain-containing protein</fullName>
    </recommendedName>
</protein>
<dbReference type="GO" id="GO:1990189">
    <property type="term" value="F:protein N-terminal-serine acetyltransferase activity"/>
    <property type="evidence" value="ECO:0007669"/>
    <property type="project" value="TreeGrafter"/>
</dbReference>
<evidence type="ECO:0000313" key="2">
    <source>
        <dbReference type="EMBL" id="OWA54673.1"/>
    </source>
</evidence>
<dbReference type="PANTHER" id="PTHR43441:SF2">
    <property type="entry name" value="FAMILY ACETYLTRANSFERASE, PUTATIVE (AFU_ORTHOLOGUE AFUA_7G00850)-RELATED"/>
    <property type="match status" value="1"/>
</dbReference>
<dbReference type="SUPFAM" id="SSF55729">
    <property type="entry name" value="Acyl-CoA N-acyltransferases (Nat)"/>
    <property type="match status" value="1"/>
</dbReference>
<sequence length="236" mass="26891">MSAEDIPVPNWKPAKLPDSRTLEGRFVRLEKLDAARHGDGLWAAFQGPGSDPKLWDYLWTGPFDTREKFDTWLRAHAATTDPWTYAVVDQNTGVIHGTLAFMSIVPMHGRIELGRVVFGASMQRTPKSTEAVYLLAKEAIALGYRRLEWSCNVRNVRSHRAALRFGFRFELVFRQYTVIKGRSVDVAWYSITAEEWPILQRAMEAWLSAENFDEAGCQVKTLEETLCHLMMLGVNV</sequence>
<accession>A0A9X6NKS9</accession>
<dbReference type="AlphaFoldDB" id="A0A9X6NKS9"/>
<feature type="domain" description="N-acetyltransferase" evidence="1">
    <location>
        <begin position="39"/>
        <end position="194"/>
    </location>
</feature>
<dbReference type="InterPro" id="IPR051908">
    <property type="entry name" value="Ribosomal_N-acetyltransferase"/>
</dbReference>
<proteinExistence type="predicted"/>
<name>A0A9X6NKS9_HYPEX</name>
<evidence type="ECO:0000313" key="3">
    <source>
        <dbReference type="Proteomes" id="UP000192578"/>
    </source>
</evidence>
<dbReference type="Proteomes" id="UP000192578">
    <property type="component" value="Unassembled WGS sequence"/>
</dbReference>
<dbReference type="Pfam" id="PF13302">
    <property type="entry name" value="Acetyltransf_3"/>
    <property type="match status" value="1"/>
</dbReference>
<evidence type="ECO:0000259" key="1">
    <source>
        <dbReference type="PROSITE" id="PS51186"/>
    </source>
</evidence>
<comment type="caution">
    <text evidence="2">The sequence shown here is derived from an EMBL/GenBank/DDBJ whole genome shotgun (WGS) entry which is preliminary data.</text>
</comment>
<dbReference type="InterPro" id="IPR000182">
    <property type="entry name" value="GNAT_dom"/>
</dbReference>
<dbReference type="InterPro" id="IPR016181">
    <property type="entry name" value="Acyl_CoA_acyltransferase"/>
</dbReference>
<dbReference type="FunFam" id="3.40.630.30:FF:000047">
    <property type="entry name" value="Acetyltransferase, GNAT family"/>
    <property type="match status" value="1"/>
</dbReference>
<dbReference type="Gene3D" id="3.40.630.30">
    <property type="match status" value="1"/>
</dbReference>
<dbReference type="GO" id="GO:0005737">
    <property type="term" value="C:cytoplasm"/>
    <property type="evidence" value="ECO:0007669"/>
    <property type="project" value="TreeGrafter"/>
</dbReference>
<keyword evidence="3" id="KW-1185">Reference proteome</keyword>
<gene>
    <name evidence="2" type="ORF">BV898_19072</name>
</gene>